<proteinExistence type="predicted"/>
<dbReference type="Proteomes" id="UP001054252">
    <property type="component" value="Unassembled WGS sequence"/>
</dbReference>
<dbReference type="EMBL" id="BPVZ01000288">
    <property type="protein sequence ID" value="GKV49167.1"/>
    <property type="molecule type" value="Genomic_DNA"/>
</dbReference>
<keyword evidence="2" id="KW-1185">Reference proteome</keyword>
<sequence>MNFSSFLVKSQDLGLRIFSLNPENPESALLFSLVRRVLLGLNPSAFSAASSPAEFLLLCRRLLLPLLAPVLAGKFCVLANVWKWQYCSRREHCSRVLFIGTVYMHCSHTEGSDRSVTVALGLAFCSVRVRISLFSGIEHDWNENGNFIVFLELSMIEMKSENFIVFLELLHRA</sequence>
<dbReference type="AlphaFoldDB" id="A0AAV5ML63"/>
<accession>A0AAV5ML63</accession>
<protein>
    <submittedName>
        <fullName evidence="1">Uncharacterized protein</fullName>
    </submittedName>
</protein>
<reference evidence="1 2" key="1">
    <citation type="journal article" date="2021" name="Commun. Biol.">
        <title>The genome of Shorea leprosula (Dipterocarpaceae) highlights the ecological relevance of drought in aseasonal tropical rainforests.</title>
        <authorList>
            <person name="Ng K.K.S."/>
            <person name="Kobayashi M.J."/>
            <person name="Fawcett J.A."/>
            <person name="Hatakeyama M."/>
            <person name="Paape T."/>
            <person name="Ng C.H."/>
            <person name="Ang C.C."/>
            <person name="Tnah L.H."/>
            <person name="Lee C.T."/>
            <person name="Nishiyama T."/>
            <person name="Sese J."/>
            <person name="O'Brien M.J."/>
            <person name="Copetti D."/>
            <person name="Mohd Noor M.I."/>
            <person name="Ong R.C."/>
            <person name="Putra M."/>
            <person name="Sireger I.Z."/>
            <person name="Indrioko S."/>
            <person name="Kosugi Y."/>
            <person name="Izuno A."/>
            <person name="Isagi Y."/>
            <person name="Lee S.L."/>
            <person name="Shimizu K.K."/>
        </authorList>
    </citation>
    <scope>NUCLEOTIDE SEQUENCE [LARGE SCALE GENOMIC DNA]</scope>
    <source>
        <strain evidence="1">214</strain>
    </source>
</reference>
<name>A0AAV5ML63_9ROSI</name>
<gene>
    <name evidence="1" type="ORF">SLEP1_g55932</name>
</gene>
<evidence type="ECO:0000313" key="2">
    <source>
        <dbReference type="Proteomes" id="UP001054252"/>
    </source>
</evidence>
<evidence type="ECO:0000313" key="1">
    <source>
        <dbReference type="EMBL" id="GKV49167.1"/>
    </source>
</evidence>
<organism evidence="1 2">
    <name type="scientific">Rubroshorea leprosula</name>
    <dbReference type="NCBI Taxonomy" id="152421"/>
    <lineage>
        <taxon>Eukaryota</taxon>
        <taxon>Viridiplantae</taxon>
        <taxon>Streptophyta</taxon>
        <taxon>Embryophyta</taxon>
        <taxon>Tracheophyta</taxon>
        <taxon>Spermatophyta</taxon>
        <taxon>Magnoliopsida</taxon>
        <taxon>eudicotyledons</taxon>
        <taxon>Gunneridae</taxon>
        <taxon>Pentapetalae</taxon>
        <taxon>rosids</taxon>
        <taxon>malvids</taxon>
        <taxon>Malvales</taxon>
        <taxon>Dipterocarpaceae</taxon>
        <taxon>Rubroshorea</taxon>
    </lineage>
</organism>
<comment type="caution">
    <text evidence="1">The sequence shown here is derived from an EMBL/GenBank/DDBJ whole genome shotgun (WGS) entry which is preliminary data.</text>
</comment>